<evidence type="ECO:0000256" key="2">
    <source>
        <dbReference type="ARBA" id="ARBA00006317"/>
    </source>
</evidence>
<organism evidence="10 11">
    <name type="scientific">Aplysia californica</name>
    <name type="common">California sea hare</name>
    <dbReference type="NCBI Taxonomy" id="6500"/>
    <lineage>
        <taxon>Eukaryota</taxon>
        <taxon>Metazoa</taxon>
        <taxon>Spiralia</taxon>
        <taxon>Lophotrochozoa</taxon>
        <taxon>Mollusca</taxon>
        <taxon>Gastropoda</taxon>
        <taxon>Heterobranchia</taxon>
        <taxon>Euthyneura</taxon>
        <taxon>Tectipleura</taxon>
        <taxon>Aplysiida</taxon>
        <taxon>Aplysioidea</taxon>
        <taxon>Aplysiidae</taxon>
        <taxon>Aplysia</taxon>
    </lineage>
</organism>
<keyword evidence="5 6" id="KW-0539">Nucleus</keyword>
<evidence type="ECO:0000256" key="8">
    <source>
        <dbReference type="SAM" id="MobiDB-lite"/>
    </source>
</evidence>
<dbReference type="GeneID" id="101856527"/>
<evidence type="ECO:0000313" key="10">
    <source>
        <dbReference type="Proteomes" id="UP000694888"/>
    </source>
</evidence>
<name>A0ABM0K075_APLCA</name>
<evidence type="ECO:0000256" key="3">
    <source>
        <dbReference type="ARBA" id="ARBA00023125"/>
    </source>
</evidence>
<dbReference type="Pfam" id="PF00046">
    <property type="entry name" value="Homeodomain"/>
    <property type="match status" value="1"/>
</dbReference>
<feature type="compositionally biased region" description="Polar residues" evidence="8">
    <location>
        <begin position="253"/>
        <end position="265"/>
    </location>
</feature>
<feature type="region of interest" description="Disordered" evidence="8">
    <location>
        <begin position="243"/>
        <end position="282"/>
    </location>
</feature>
<dbReference type="InterPro" id="IPR046333">
    <property type="entry name" value="HXA10/ABDB-like"/>
</dbReference>
<comment type="subcellular location">
    <subcellularLocation>
        <location evidence="1 6 7">Nucleus</location>
    </subcellularLocation>
</comment>
<keyword evidence="4 6" id="KW-0371">Homeobox</keyword>
<dbReference type="RefSeq" id="XP_005105676.1">
    <property type="nucleotide sequence ID" value="XM_005105619.3"/>
</dbReference>
<feature type="DNA-binding region" description="Homeobox" evidence="6">
    <location>
        <begin position="185"/>
        <end position="244"/>
    </location>
</feature>
<evidence type="ECO:0000256" key="5">
    <source>
        <dbReference type="ARBA" id="ARBA00023242"/>
    </source>
</evidence>
<comment type="similarity">
    <text evidence="2">Belongs to the Abd-B homeobox family.</text>
</comment>
<evidence type="ECO:0000256" key="4">
    <source>
        <dbReference type="ARBA" id="ARBA00023155"/>
    </source>
</evidence>
<proteinExistence type="inferred from homology"/>
<evidence type="ECO:0000259" key="9">
    <source>
        <dbReference type="PROSITE" id="PS50071"/>
    </source>
</evidence>
<dbReference type="InterPro" id="IPR017970">
    <property type="entry name" value="Homeobox_CS"/>
</dbReference>
<reference evidence="11" key="1">
    <citation type="submission" date="2025-08" db="UniProtKB">
        <authorList>
            <consortium name="RefSeq"/>
        </authorList>
    </citation>
    <scope>IDENTIFICATION</scope>
</reference>
<dbReference type="Proteomes" id="UP000694888">
    <property type="component" value="Unplaced"/>
</dbReference>
<dbReference type="InterPro" id="IPR009057">
    <property type="entry name" value="Homeodomain-like_sf"/>
</dbReference>
<keyword evidence="10" id="KW-1185">Reference proteome</keyword>
<sequence length="282" mass="31946">MNPYTFRGWHLPTAYSETTNCDRNYPGVYPASWPSGYFTPPSVYPFQTDTPGAAKQPNSGDWKLNGINHPSDSPASVGRDSNLMKTGYESLLYKSSAVNNGRPEYEACSRDDPQRSCCAISCSCNNHQRLTNVLDNSWRNTDHMSPSLDFGKGPSMSPYQTLCQREMQQSIHLPSTSIAPTTVTLRKRRRPYSKFQIAELEREYASSTYISKSRRWELSQLINLSERQIKIWFQNRRIKAKKLQKREEMSMPHSHQGTPNLVSGTPQPPPPSHLIQSAIAVS</sequence>
<dbReference type="InterPro" id="IPR020479">
    <property type="entry name" value="HD_metazoa"/>
</dbReference>
<evidence type="ECO:0000313" key="11">
    <source>
        <dbReference type="RefSeq" id="XP_005105676.1"/>
    </source>
</evidence>
<feature type="domain" description="Homeobox" evidence="9">
    <location>
        <begin position="183"/>
        <end position="243"/>
    </location>
</feature>
<dbReference type="PRINTS" id="PR00024">
    <property type="entry name" value="HOMEOBOX"/>
</dbReference>
<evidence type="ECO:0000256" key="7">
    <source>
        <dbReference type="RuleBase" id="RU000682"/>
    </source>
</evidence>
<dbReference type="PANTHER" id="PTHR45874">
    <property type="entry name" value="HOMEOBOX PROTEIN ABDOMINAL-B"/>
    <property type="match status" value="1"/>
</dbReference>
<gene>
    <name evidence="11" type="primary">LOC101856527</name>
</gene>
<keyword evidence="3 6" id="KW-0238">DNA-binding</keyword>
<dbReference type="PROSITE" id="PS50071">
    <property type="entry name" value="HOMEOBOX_2"/>
    <property type="match status" value="1"/>
</dbReference>
<dbReference type="PROSITE" id="PS00027">
    <property type="entry name" value="HOMEOBOX_1"/>
    <property type="match status" value="1"/>
</dbReference>
<evidence type="ECO:0000256" key="6">
    <source>
        <dbReference type="PROSITE-ProRule" id="PRU00108"/>
    </source>
</evidence>
<dbReference type="GO" id="GO:0003677">
    <property type="term" value="F:DNA binding"/>
    <property type="evidence" value="ECO:0007669"/>
    <property type="project" value="UniProtKB-KW"/>
</dbReference>
<dbReference type="SMART" id="SM00389">
    <property type="entry name" value="HOX"/>
    <property type="match status" value="1"/>
</dbReference>
<protein>
    <submittedName>
        <fullName evidence="11">Homeobox protein Hox-B4</fullName>
    </submittedName>
</protein>
<dbReference type="Gene3D" id="1.10.10.60">
    <property type="entry name" value="Homeodomain-like"/>
    <property type="match status" value="1"/>
</dbReference>
<evidence type="ECO:0000256" key="1">
    <source>
        <dbReference type="ARBA" id="ARBA00004123"/>
    </source>
</evidence>
<dbReference type="InterPro" id="IPR001356">
    <property type="entry name" value="HD"/>
</dbReference>
<accession>A0ABM0K075</accession>
<dbReference type="SUPFAM" id="SSF46689">
    <property type="entry name" value="Homeodomain-like"/>
    <property type="match status" value="1"/>
</dbReference>
<dbReference type="CDD" id="cd00086">
    <property type="entry name" value="homeodomain"/>
    <property type="match status" value="1"/>
</dbReference>